<protein>
    <recommendedName>
        <fullName evidence="2">CobN/magnesium chelatase domain-containing protein</fullName>
    </recommendedName>
</protein>
<proteinExistence type="predicted"/>
<dbReference type="AlphaFoldDB" id="A0AA35V616"/>
<reference evidence="3" key="1">
    <citation type="submission" date="2023-04" db="EMBL/GenBank/DDBJ databases">
        <authorList>
            <person name="Vijverberg K."/>
            <person name="Xiong W."/>
            <person name="Schranz E."/>
        </authorList>
    </citation>
    <scope>NUCLEOTIDE SEQUENCE</scope>
</reference>
<organism evidence="3 4">
    <name type="scientific">Lactuca saligna</name>
    <name type="common">Willowleaf lettuce</name>
    <dbReference type="NCBI Taxonomy" id="75948"/>
    <lineage>
        <taxon>Eukaryota</taxon>
        <taxon>Viridiplantae</taxon>
        <taxon>Streptophyta</taxon>
        <taxon>Embryophyta</taxon>
        <taxon>Tracheophyta</taxon>
        <taxon>Spermatophyta</taxon>
        <taxon>Magnoliopsida</taxon>
        <taxon>eudicotyledons</taxon>
        <taxon>Gunneridae</taxon>
        <taxon>Pentapetalae</taxon>
        <taxon>asterids</taxon>
        <taxon>campanulids</taxon>
        <taxon>Asterales</taxon>
        <taxon>Asteraceae</taxon>
        <taxon>Cichorioideae</taxon>
        <taxon>Cichorieae</taxon>
        <taxon>Lactucinae</taxon>
        <taxon>Lactuca</taxon>
    </lineage>
</organism>
<dbReference type="PANTHER" id="PTHR44119">
    <property type="entry name" value="MAGNESIUM-CHELATASE SUBUNIT CHLH, CHLOROPLASTIC"/>
    <property type="match status" value="1"/>
</dbReference>
<gene>
    <name evidence="3" type="ORF">LSALG_LOCUS3459</name>
</gene>
<sequence length="167" mass="18724">MEQVKQGHPSMMPKETPPSSSLNFSGLRVIPLFAGGLEFSGPIEKYLIDPITKKLFVNSVVSLNGFALVGGPSKQDHPRAIEVLMKLDVPYTVALPLVFQTTEEWLNNTLVLHPIQVALRAALPKLDGGMELIFFSRRDPRTGKSHALYKWVEQLCTRAVRWARMKK</sequence>
<dbReference type="EMBL" id="OX465086">
    <property type="protein sequence ID" value="CAI9262733.1"/>
    <property type="molecule type" value="Genomic_DNA"/>
</dbReference>
<dbReference type="Pfam" id="PF02514">
    <property type="entry name" value="CobN-Mg_chel"/>
    <property type="match status" value="1"/>
</dbReference>
<feature type="domain" description="CobN/magnesium chelatase" evidence="2">
    <location>
        <begin position="22"/>
        <end position="167"/>
    </location>
</feature>
<evidence type="ECO:0000259" key="2">
    <source>
        <dbReference type="Pfam" id="PF02514"/>
    </source>
</evidence>
<dbReference type="Proteomes" id="UP001177003">
    <property type="component" value="Chromosome 0"/>
</dbReference>
<name>A0AA35V616_LACSI</name>
<dbReference type="PANTHER" id="PTHR44119:SF1">
    <property type="entry name" value="MAGNESIUM-CHELATASE SUBUNIT CHLH, CHLOROPLASTIC"/>
    <property type="match status" value="1"/>
</dbReference>
<keyword evidence="4" id="KW-1185">Reference proteome</keyword>
<evidence type="ECO:0000313" key="3">
    <source>
        <dbReference type="EMBL" id="CAI9262733.1"/>
    </source>
</evidence>
<accession>A0AA35V616</accession>
<evidence type="ECO:0000256" key="1">
    <source>
        <dbReference type="SAM" id="MobiDB-lite"/>
    </source>
</evidence>
<dbReference type="InterPro" id="IPR003672">
    <property type="entry name" value="CobN/Mg_chltase"/>
</dbReference>
<dbReference type="GO" id="GO:0009507">
    <property type="term" value="C:chloroplast"/>
    <property type="evidence" value="ECO:0007669"/>
    <property type="project" value="TreeGrafter"/>
</dbReference>
<feature type="region of interest" description="Disordered" evidence="1">
    <location>
        <begin position="1"/>
        <end position="20"/>
    </location>
</feature>
<evidence type="ECO:0000313" key="4">
    <source>
        <dbReference type="Proteomes" id="UP001177003"/>
    </source>
</evidence>